<name>A0AAJ5YRR2_9BASI</name>
<dbReference type="GO" id="GO:0005634">
    <property type="term" value="C:nucleus"/>
    <property type="evidence" value="ECO:0007669"/>
    <property type="project" value="TreeGrafter"/>
</dbReference>
<proteinExistence type="inferred from homology"/>
<dbReference type="GO" id="GO:0000329">
    <property type="term" value="C:fungal-type vacuole membrane"/>
    <property type="evidence" value="ECO:0007669"/>
    <property type="project" value="TreeGrafter"/>
</dbReference>
<comment type="subunit">
    <text evidence="4">Component of the GSE complex.</text>
</comment>
<dbReference type="PANTHER" id="PTHR11259">
    <property type="entry name" value="RAS-RELATED GTP BINDING RAG/GTR YEAST"/>
    <property type="match status" value="1"/>
</dbReference>
<dbReference type="SUPFAM" id="SSF52540">
    <property type="entry name" value="P-loop containing nucleoside triphosphate hydrolases"/>
    <property type="match status" value="1"/>
</dbReference>
<keyword evidence="2 4" id="KW-0547">Nucleotide-binding</keyword>
<dbReference type="GO" id="GO:0003924">
    <property type="term" value="F:GTPase activity"/>
    <property type="evidence" value="ECO:0007669"/>
    <property type="project" value="UniProtKB-UniRule"/>
</dbReference>
<evidence type="ECO:0000256" key="2">
    <source>
        <dbReference type="ARBA" id="ARBA00022741"/>
    </source>
</evidence>
<comment type="similarity">
    <text evidence="1 4">Belongs to the GTR/RAG GTP-binding protein family.</text>
</comment>
<dbReference type="Gene3D" id="3.40.50.300">
    <property type="entry name" value="P-loop containing nucleotide triphosphate hydrolases"/>
    <property type="match status" value="1"/>
</dbReference>
<dbReference type="PANTHER" id="PTHR11259:SF1">
    <property type="entry name" value="RAS-RELATED GTP-BINDING PROTEIN"/>
    <property type="match status" value="1"/>
</dbReference>
<evidence type="ECO:0000313" key="5">
    <source>
        <dbReference type="EMBL" id="WFC98537.1"/>
    </source>
</evidence>
<keyword evidence="6" id="KW-1185">Reference proteome</keyword>
<dbReference type="FunFam" id="3.40.50.300:FF:002028">
    <property type="entry name" value="Related to GTR1-GTP-binding protein"/>
    <property type="match status" value="1"/>
</dbReference>
<dbReference type="Gene3D" id="3.30.450.190">
    <property type="match status" value="1"/>
</dbReference>
<gene>
    <name evidence="5" type="primary">GTR1</name>
    <name evidence="5" type="ORF">MYAM1_001265</name>
</gene>
<comment type="function">
    <text evidence="4">GTPase involved in activation of the TORC1 signaling pathway, which promotes growth and represses autophagy in nutrient-rich conditions.</text>
</comment>
<dbReference type="GO" id="GO:1990131">
    <property type="term" value="C:Gtr1-Gtr2 GTPase complex"/>
    <property type="evidence" value="ECO:0007669"/>
    <property type="project" value="UniProtKB-UniRule"/>
</dbReference>
<keyword evidence="3 4" id="KW-0342">GTP-binding</keyword>
<dbReference type="EMBL" id="CP119943">
    <property type="protein sequence ID" value="WFC98537.1"/>
    <property type="molecule type" value="Genomic_DNA"/>
</dbReference>
<reference evidence="5 6" key="1">
    <citation type="submission" date="2023-03" db="EMBL/GenBank/DDBJ databases">
        <title>Mating type loci evolution in Malassezia.</title>
        <authorList>
            <person name="Coelho M.A."/>
        </authorList>
    </citation>
    <scope>NUCLEOTIDE SEQUENCE [LARGE SCALE GENOMIC DNA]</scope>
    <source>
        <strain evidence="5 6">CBS 9725</strain>
    </source>
</reference>
<evidence type="ECO:0000256" key="4">
    <source>
        <dbReference type="RuleBase" id="RU367014"/>
    </source>
</evidence>
<dbReference type="InterPro" id="IPR006762">
    <property type="entry name" value="Gtr1_RagA"/>
</dbReference>
<dbReference type="GO" id="GO:1904263">
    <property type="term" value="P:positive regulation of TORC1 signaling"/>
    <property type="evidence" value="ECO:0007669"/>
    <property type="project" value="TreeGrafter"/>
</dbReference>
<dbReference type="Proteomes" id="UP001219567">
    <property type="component" value="Chromosome 1"/>
</dbReference>
<evidence type="ECO:0000256" key="1">
    <source>
        <dbReference type="ARBA" id="ARBA00007756"/>
    </source>
</evidence>
<sequence length="367" mass="41449">MGKSGSGKTSMRSFVFSSYRSEDTRRLGSTIEVEHSHVRFPGSLVLNLWDCGGQKSYMESYMDTQRTQVFSAVGVLIYVVDLVNTDDENGDPHEWEADLRYFHDCLSALQSNSPGAEVFCLLHKMDLIEPSRRCDIYKRRVADLRRKTREVLSEHASSPSVPSQVRLRCFATSIWDATLYRVSYKANQQAWSSIIQTIVPDMERLENHLTILADTCSAAEVVLFEKATFLIMSHYSNMKSAGIQMQETQHTYEISLDSEDTDAILLEGLSASMLPGGKSTMKNPTNDRYERISELVKQFKIACLDSHHQVQAFELRTPLFSAYLDVLTSSTCVLVIATDPAIQLSAVKRNIELSRGHFERLQLGHAK</sequence>
<dbReference type="InterPro" id="IPR027417">
    <property type="entry name" value="P-loop_NTPase"/>
</dbReference>
<protein>
    <recommendedName>
        <fullName evidence="4">GTP-binding protein</fullName>
    </recommendedName>
</protein>
<dbReference type="Pfam" id="PF04670">
    <property type="entry name" value="Gtr1_RagA"/>
    <property type="match status" value="1"/>
</dbReference>
<dbReference type="AlphaFoldDB" id="A0AAJ5YRR2"/>
<accession>A0AAJ5YRR2</accession>
<dbReference type="GO" id="GO:0010507">
    <property type="term" value="P:negative regulation of autophagy"/>
    <property type="evidence" value="ECO:0007669"/>
    <property type="project" value="TreeGrafter"/>
</dbReference>
<evidence type="ECO:0000256" key="3">
    <source>
        <dbReference type="ARBA" id="ARBA00023134"/>
    </source>
</evidence>
<organism evidence="5 6">
    <name type="scientific">Malassezia yamatoensis</name>
    <dbReference type="NCBI Taxonomy" id="253288"/>
    <lineage>
        <taxon>Eukaryota</taxon>
        <taxon>Fungi</taxon>
        <taxon>Dikarya</taxon>
        <taxon>Basidiomycota</taxon>
        <taxon>Ustilaginomycotina</taxon>
        <taxon>Malasseziomycetes</taxon>
        <taxon>Malasseziales</taxon>
        <taxon>Malasseziaceae</taxon>
        <taxon>Malassezia</taxon>
    </lineage>
</organism>
<evidence type="ECO:0000313" key="6">
    <source>
        <dbReference type="Proteomes" id="UP001219567"/>
    </source>
</evidence>
<dbReference type="GO" id="GO:0005525">
    <property type="term" value="F:GTP binding"/>
    <property type="evidence" value="ECO:0007669"/>
    <property type="project" value="UniProtKB-UniRule"/>
</dbReference>
<dbReference type="GO" id="GO:0009267">
    <property type="term" value="P:cellular response to starvation"/>
    <property type="evidence" value="ECO:0007669"/>
    <property type="project" value="TreeGrafter"/>
</dbReference>